<proteinExistence type="predicted"/>
<evidence type="ECO:0000313" key="5">
    <source>
        <dbReference type="Proteomes" id="UP000251800"/>
    </source>
</evidence>
<dbReference type="OrthoDB" id="7207054at2"/>
<keyword evidence="1" id="KW-0812">Transmembrane</keyword>
<sequence length="222" mass="23188">MLEVIGQPGCEPFVVAILLMLALLMIEVLSAALGLGVSEAVEHLLPDALVDPAVEADVAPNNLGRALGWLHIGKVPLLMILVCFLTSFGLVGWVGQSLMHGISGYLLPPGLASPLAFLASLPPTRWAAGILVRLMPKDETSAVSLAGFIGATARVSLGDATIDRPAGAVLSDRHGQRHNIRVIPDVSGDTLSQGEHVLLVAQVKGALFRAIPVPNSALIDKE</sequence>
<evidence type="ECO:0000256" key="1">
    <source>
        <dbReference type="SAM" id="Phobius"/>
    </source>
</evidence>
<gene>
    <name evidence="4" type="ORF">DEH80_09785</name>
</gene>
<comment type="caution">
    <text evidence="4">The sequence shown here is derived from an EMBL/GenBank/DDBJ whole genome shotgun (WGS) entry which is preliminary data.</text>
</comment>
<feature type="domain" description="Inner membrane protein YqiJ OB-fold" evidence="2">
    <location>
        <begin position="148"/>
        <end position="211"/>
    </location>
</feature>
<dbReference type="EMBL" id="QEQK01000007">
    <property type="protein sequence ID" value="PWN56090.1"/>
    <property type="molecule type" value="Genomic_DNA"/>
</dbReference>
<evidence type="ECO:0008006" key="6">
    <source>
        <dbReference type="Google" id="ProtNLM"/>
    </source>
</evidence>
<dbReference type="InterPro" id="IPR048376">
    <property type="entry name" value="YqiJ_N"/>
</dbReference>
<dbReference type="RefSeq" id="WP_109720306.1">
    <property type="nucleotide sequence ID" value="NZ_QEQK01000007.1"/>
</dbReference>
<dbReference type="Pfam" id="PF21001">
    <property type="entry name" value="YqiJ_N"/>
    <property type="match status" value="1"/>
</dbReference>
<dbReference type="Pfam" id="PF07290">
    <property type="entry name" value="YqiJ_OB"/>
    <property type="match status" value="1"/>
</dbReference>
<feature type="transmembrane region" description="Helical" evidence="1">
    <location>
        <begin position="75"/>
        <end position="95"/>
    </location>
</feature>
<evidence type="ECO:0000259" key="2">
    <source>
        <dbReference type="Pfam" id="PF07290"/>
    </source>
</evidence>
<reference evidence="4 5" key="1">
    <citation type="submission" date="2018-05" db="EMBL/GenBank/DDBJ databases">
        <title>Abyssibacter profundi OUC007T gen. nov., sp. nov, a marine bacterium isolated from seawater of the Mariana Trench.</title>
        <authorList>
            <person name="Zhou S."/>
        </authorList>
    </citation>
    <scope>NUCLEOTIDE SEQUENCE [LARGE SCALE GENOMIC DNA]</scope>
    <source>
        <strain evidence="4 5">OUC007</strain>
    </source>
</reference>
<name>A0A363UKZ7_9GAMM</name>
<dbReference type="AlphaFoldDB" id="A0A363UKZ7"/>
<evidence type="ECO:0000259" key="3">
    <source>
        <dbReference type="Pfam" id="PF21001"/>
    </source>
</evidence>
<keyword evidence="1" id="KW-0472">Membrane</keyword>
<evidence type="ECO:0000313" key="4">
    <source>
        <dbReference type="EMBL" id="PWN56090.1"/>
    </source>
</evidence>
<protein>
    <recommendedName>
        <fullName evidence="6">DUF1449 domain-containing protein</fullName>
    </recommendedName>
</protein>
<organism evidence="4 5">
    <name type="scientific">Abyssibacter profundi</name>
    <dbReference type="NCBI Taxonomy" id="2182787"/>
    <lineage>
        <taxon>Bacteria</taxon>
        <taxon>Pseudomonadati</taxon>
        <taxon>Pseudomonadota</taxon>
        <taxon>Gammaproteobacteria</taxon>
        <taxon>Chromatiales</taxon>
        <taxon>Oceanococcaceae</taxon>
        <taxon>Abyssibacter</taxon>
    </lineage>
</organism>
<dbReference type="Proteomes" id="UP000251800">
    <property type="component" value="Unassembled WGS sequence"/>
</dbReference>
<feature type="domain" description="Inner membrane protein YqiJ N-terminal" evidence="3">
    <location>
        <begin position="12"/>
        <end position="125"/>
    </location>
</feature>
<dbReference type="InterPro" id="IPR010840">
    <property type="entry name" value="YqiJ_OB"/>
</dbReference>
<feature type="transmembrane region" description="Helical" evidence="1">
    <location>
        <begin position="12"/>
        <end position="35"/>
    </location>
</feature>
<accession>A0A363UKZ7</accession>
<keyword evidence="5" id="KW-1185">Reference proteome</keyword>
<keyword evidence="1" id="KW-1133">Transmembrane helix</keyword>